<evidence type="ECO:0000313" key="2">
    <source>
        <dbReference type="Proteomes" id="UP001237642"/>
    </source>
</evidence>
<dbReference type="PANTHER" id="PTHR33103:SF27">
    <property type="entry name" value="OS04G0594700 PROTEIN"/>
    <property type="match status" value="1"/>
</dbReference>
<protein>
    <submittedName>
        <fullName evidence="1">Uncharacterized protein</fullName>
    </submittedName>
</protein>
<dbReference type="AlphaFoldDB" id="A0AAD8J6X1"/>
<reference evidence="1" key="1">
    <citation type="submission" date="2023-02" db="EMBL/GenBank/DDBJ databases">
        <title>Genome of toxic invasive species Heracleum sosnowskyi carries increased number of genes despite the absence of recent whole-genome duplications.</title>
        <authorList>
            <person name="Schelkunov M."/>
            <person name="Shtratnikova V."/>
            <person name="Makarenko M."/>
            <person name="Klepikova A."/>
            <person name="Omelchenko D."/>
            <person name="Novikova G."/>
            <person name="Obukhova E."/>
            <person name="Bogdanov V."/>
            <person name="Penin A."/>
            <person name="Logacheva M."/>
        </authorList>
    </citation>
    <scope>NUCLEOTIDE SEQUENCE</scope>
    <source>
        <strain evidence="1">Hsosn_3</strain>
        <tissue evidence="1">Leaf</tissue>
    </source>
</reference>
<keyword evidence="2" id="KW-1185">Reference proteome</keyword>
<proteinExistence type="predicted"/>
<evidence type="ECO:0000313" key="1">
    <source>
        <dbReference type="EMBL" id="KAK1398301.1"/>
    </source>
</evidence>
<gene>
    <name evidence="1" type="ORF">POM88_008164</name>
</gene>
<dbReference type="Pfam" id="PF05056">
    <property type="entry name" value="DUF674"/>
    <property type="match status" value="1"/>
</dbReference>
<accession>A0AAD8J6X1</accession>
<dbReference type="PANTHER" id="PTHR33103">
    <property type="entry name" value="OS01G0153900 PROTEIN"/>
    <property type="match status" value="1"/>
</dbReference>
<organism evidence="1 2">
    <name type="scientific">Heracleum sosnowskyi</name>
    <dbReference type="NCBI Taxonomy" id="360622"/>
    <lineage>
        <taxon>Eukaryota</taxon>
        <taxon>Viridiplantae</taxon>
        <taxon>Streptophyta</taxon>
        <taxon>Embryophyta</taxon>
        <taxon>Tracheophyta</taxon>
        <taxon>Spermatophyta</taxon>
        <taxon>Magnoliopsida</taxon>
        <taxon>eudicotyledons</taxon>
        <taxon>Gunneridae</taxon>
        <taxon>Pentapetalae</taxon>
        <taxon>asterids</taxon>
        <taxon>campanulids</taxon>
        <taxon>Apiales</taxon>
        <taxon>Apiaceae</taxon>
        <taxon>Apioideae</taxon>
        <taxon>apioid superclade</taxon>
        <taxon>Tordylieae</taxon>
        <taxon>Tordyliinae</taxon>
        <taxon>Heracleum</taxon>
    </lineage>
</organism>
<sequence>MPPSNIQIPLKVLIHKEEKKVIFAEANGDFVDVLFSFLTMPLGTIVRLLSKHSEQPTIGSFNNLYKSIANLEAEYFTSDACKDMLLNTRNSAERECQKLKINIDDIKPVDYFTCEDMNCTEGNSHSYLSTYNNVLCKNCYKYLNRKAHFFPTTAGGEQGVFVPPNASFVITDDLQVIPNIPSAMFALFKGSGITDFGVLEEKTFNIRSTEILDLLRYSILSRTPLTRMFLGGDEIIKNKSVQPVTRKMSTEAIISFFCFILRKCFISLKKMTVKVLVQKSSSKILLAHCSEDFIDFLFNLLTLPLGRVISLLKSEHSPALCAGHIHQSVSNLNAFALLRESLMSTSVLTNGLKHLIRNKPDTEKLLKKPSDIEKLMEESTGYGSCQAVPKGTRASFLIPQNWCHGDEDWFNVEVSY</sequence>
<dbReference type="InterPro" id="IPR007750">
    <property type="entry name" value="DUF674"/>
</dbReference>
<reference evidence="1" key="2">
    <citation type="submission" date="2023-05" db="EMBL/GenBank/DDBJ databases">
        <authorList>
            <person name="Schelkunov M.I."/>
        </authorList>
    </citation>
    <scope>NUCLEOTIDE SEQUENCE</scope>
    <source>
        <strain evidence="1">Hsosn_3</strain>
        <tissue evidence="1">Leaf</tissue>
    </source>
</reference>
<comment type="caution">
    <text evidence="1">The sequence shown here is derived from an EMBL/GenBank/DDBJ whole genome shotgun (WGS) entry which is preliminary data.</text>
</comment>
<dbReference type="Proteomes" id="UP001237642">
    <property type="component" value="Unassembled WGS sequence"/>
</dbReference>
<dbReference type="EMBL" id="JAUIZM010000002">
    <property type="protein sequence ID" value="KAK1398301.1"/>
    <property type="molecule type" value="Genomic_DNA"/>
</dbReference>
<name>A0AAD8J6X1_9APIA</name>